<dbReference type="PANTHER" id="PTHR47338:SF20">
    <property type="entry name" value="ZN(II)2CYS6 TRANSCRIPTION FACTOR (EUROFUNG)"/>
    <property type="match status" value="1"/>
</dbReference>
<dbReference type="InterPro" id="IPR050815">
    <property type="entry name" value="TF_fung"/>
</dbReference>
<evidence type="ECO:0000256" key="6">
    <source>
        <dbReference type="SAM" id="MobiDB-lite"/>
    </source>
</evidence>
<dbReference type="EMBL" id="JFFI01001880">
    <property type="protein sequence ID" value="KXH51537.1"/>
    <property type="molecule type" value="Genomic_DNA"/>
</dbReference>
<evidence type="ECO:0000256" key="5">
    <source>
        <dbReference type="ARBA" id="ARBA00023242"/>
    </source>
</evidence>
<dbReference type="SUPFAM" id="SSF57701">
    <property type="entry name" value="Zn2/Cys6 DNA-binding domain"/>
    <property type="match status" value="1"/>
</dbReference>
<dbReference type="Proteomes" id="UP000070121">
    <property type="component" value="Unassembled WGS sequence"/>
</dbReference>
<keyword evidence="9" id="KW-1185">Reference proteome</keyword>
<proteinExistence type="predicted"/>
<keyword evidence="5" id="KW-0539">Nucleus</keyword>
<dbReference type="CDD" id="cd12148">
    <property type="entry name" value="fungal_TF_MHR"/>
    <property type="match status" value="1"/>
</dbReference>
<dbReference type="PROSITE" id="PS00463">
    <property type="entry name" value="ZN2_CY6_FUNGAL_1"/>
    <property type="match status" value="1"/>
</dbReference>
<dbReference type="Gene3D" id="4.10.240.10">
    <property type="entry name" value="Zn(2)-C6 fungal-type DNA-binding domain"/>
    <property type="match status" value="1"/>
</dbReference>
<keyword evidence="3" id="KW-0805">Transcription regulation</keyword>
<feature type="compositionally biased region" description="Low complexity" evidence="6">
    <location>
        <begin position="167"/>
        <end position="181"/>
    </location>
</feature>
<dbReference type="AlphaFoldDB" id="A0A135TTV2"/>
<dbReference type="Pfam" id="PF04082">
    <property type="entry name" value="Fungal_trans"/>
    <property type="match status" value="1"/>
</dbReference>
<dbReference type="PANTHER" id="PTHR47338">
    <property type="entry name" value="ZN(II)2CYS6 TRANSCRIPTION FACTOR (EUROFUNG)-RELATED"/>
    <property type="match status" value="1"/>
</dbReference>
<feature type="region of interest" description="Disordered" evidence="6">
    <location>
        <begin position="147"/>
        <end position="192"/>
    </location>
</feature>
<dbReference type="InterPro" id="IPR007219">
    <property type="entry name" value="XnlR_reg_dom"/>
</dbReference>
<protein>
    <recommendedName>
        <fullName evidence="7">Zn(2)-C6 fungal-type domain-containing protein</fullName>
    </recommendedName>
</protein>
<sequence>MGGNMDNIENMVEDVPIFSGRRVPSSNPTDPKISKTFVCLALPLSLHSLPLGVVIAAAGTACIDRLCLINLTDSPLHCCCVVPADNYYPQKRIRGGTHWMQFLFSFDPPRLAPPKLCFHYLLRQFISSRSLPFGGTRDSLTGAALPAQTQSERLAVTPPSEDSDNVNSSSRYTNRLSSSSSHQSPADAPPRAHRACEKCTRTKKKCDKGLPACSRCTRLTTNCCYDFVVNPPSLIIVDSHGAAGNASSSSGDARPAFDWLNQVDFTAGQIMQLLNGNGIDWKASINTYFNTVNTWLLVIHPEVWQTRCAAAQLDSNPNDSDLALVVLCIHLLTIWNCDEFSSTAMLHHPLYQSAKRIWTLRKAFSKPKIEHVQCGVLLSLYELGHGDITRCYRTFGEAASIGKVLNLRPGKYVEGEEDLAAEPEEEQIRSLWWVLVIMDKISHEQSATLWTPLQMDMPDDDDLLPTEHILWDNDRNGPIKMIKRYPTTIPASVRVGAFQRSCQAAILLGYAINWEAANAEIEEPPTVYSFVQLESATRDLIEALITRSETWSENLNTYALCSSLFCLLFYSFLYTVNRPGMPARDPETDMEMKKAVAGIKFTIGLVIDGSNGIFNAYSNRDDVLEHCAAVWPYALFHTMQLLFHYDSLIEGADTLMAEVRQNVESTAKRWACSRWLLEEFDRVHEARSTGVKMCKKCTLGNTTCGHYSAPE</sequence>
<name>A0A135TTV2_9PEZI</name>
<dbReference type="GO" id="GO:0006351">
    <property type="term" value="P:DNA-templated transcription"/>
    <property type="evidence" value="ECO:0007669"/>
    <property type="project" value="InterPro"/>
</dbReference>
<dbReference type="InterPro" id="IPR036864">
    <property type="entry name" value="Zn2-C6_fun-type_DNA-bd_sf"/>
</dbReference>
<reference evidence="8 9" key="1">
    <citation type="submission" date="2014-02" db="EMBL/GenBank/DDBJ databases">
        <title>The genome sequence of Colletotrichum salicis CBS 607.94.</title>
        <authorList>
            <person name="Baroncelli R."/>
            <person name="Thon M.R."/>
        </authorList>
    </citation>
    <scope>NUCLEOTIDE SEQUENCE [LARGE SCALE GENOMIC DNA]</scope>
    <source>
        <strain evidence="8 9">CBS 607.94</strain>
    </source>
</reference>
<evidence type="ECO:0000256" key="4">
    <source>
        <dbReference type="ARBA" id="ARBA00023163"/>
    </source>
</evidence>
<dbReference type="InterPro" id="IPR001138">
    <property type="entry name" value="Zn2Cys6_DnaBD"/>
</dbReference>
<dbReference type="GO" id="GO:0000981">
    <property type="term" value="F:DNA-binding transcription factor activity, RNA polymerase II-specific"/>
    <property type="evidence" value="ECO:0007669"/>
    <property type="project" value="InterPro"/>
</dbReference>
<evidence type="ECO:0000256" key="1">
    <source>
        <dbReference type="ARBA" id="ARBA00004123"/>
    </source>
</evidence>
<comment type="subcellular location">
    <subcellularLocation>
        <location evidence="1">Nucleus</location>
    </subcellularLocation>
</comment>
<dbReference type="PROSITE" id="PS50048">
    <property type="entry name" value="ZN2_CY6_FUNGAL_2"/>
    <property type="match status" value="1"/>
</dbReference>
<evidence type="ECO:0000313" key="8">
    <source>
        <dbReference type="EMBL" id="KXH51537.1"/>
    </source>
</evidence>
<keyword evidence="4" id="KW-0804">Transcription</keyword>
<dbReference type="CDD" id="cd00067">
    <property type="entry name" value="GAL4"/>
    <property type="match status" value="1"/>
</dbReference>
<evidence type="ECO:0000256" key="3">
    <source>
        <dbReference type="ARBA" id="ARBA00023015"/>
    </source>
</evidence>
<feature type="domain" description="Zn(2)-C6 fungal-type" evidence="7">
    <location>
        <begin position="195"/>
        <end position="225"/>
    </location>
</feature>
<evidence type="ECO:0000313" key="9">
    <source>
        <dbReference type="Proteomes" id="UP000070121"/>
    </source>
</evidence>
<dbReference type="GO" id="GO:0008270">
    <property type="term" value="F:zinc ion binding"/>
    <property type="evidence" value="ECO:0007669"/>
    <property type="project" value="InterPro"/>
</dbReference>
<dbReference type="GO" id="GO:0005634">
    <property type="term" value="C:nucleus"/>
    <property type="evidence" value="ECO:0007669"/>
    <property type="project" value="UniProtKB-SubCell"/>
</dbReference>
<dbReference type="Pfam" id="PF00172">
    <property type="entry name" value="Zn_clus"/>
    <property type="match status" value="1"/>
</dbReference>
<keyword evidence="2" id="KW-0479">Metal-binding</keyword>
<organism evidence="8 9">
    <name type="scientific">Colletotrichum salicis</name>
    <dbReference type="NCBI Taxonomy" id="1209931"/>
    <lineage>
        <taxon>Eukaryota</taxon>
        <taxon>Fungi</taxon>
        <taxon>Dikarya</taxon>
        <taxon>Ascomycota</taxon>
        <taxon>Pezizomycotina</taxon>
        <taxon>Sordariomycetes</taxon>
        <taxon>Hypocreomycetidae</taxon>
        <taxon>Glomerellales</taxon>
        <taxon>Glomerellaceae</taxon>
        <taxon>Colletotrichum</taxon>
        <taxon>Colletotrichum acutatum species complex</taxon>
    </lineage>
</organism>
<dbReference type="OrthoDB" id="3522308at2759"/>
<comment type="caution">
    <text evidence="8">The sequence shown here is derived from an EMBL/GenBank/DDBJ whole genome shotgun (WGS) entry which is preliminary data.</text>
</comment>
<gene>
    <name evidence="8" type="ORF">CSAL01_05527</name>
</gene>
<accession>A0A135TTV2</accession>
<dbReference type="STRING" id="1209931.A0A135TTV2"/>
<dbReference type="GO" id="GO:0003677">
    <property type="term" value="F:DNA binding"/>
    <property type="evidence" value="ECO:0007669"/>
    <property type="project" value="InterPro"/>
</dbReference>
<dbReference type="SMART" id="SM00066">
    <property type="entry name" value="GAL4"/>
    <property type="match status" value="1"/>
</dbReference>
<evidence type="ECO:0000259" key="7">
    <source>
        <dbReference type="PROSITE" id="PS50048"/>
    </source>
</evidence>
<evidence type="ECO:0000256" key="2">
    <source>
        <dbReference type="ARBA" id="ARBA00022723"/>
    </source>
</evidence>